<dbReference type="Pfam" id="PF00753">
    <property type="entry name" value="Lactamase_B"/>
    <property type="match status" value="1"/>
</dbReference>
<comment type="caution">
    <text evidence="6">The sequence shown here is derived from an EMBL/GenBank/DDBJ whole genome shotgun (WGS) entry which is preliminary data.</text>
</comment>
<keyword evidence="3 6" id="KW-0378">Hydrolase</keyword>
<organism evidence="6 7">
    <name type="scientific">Swaminathania salitolerans</name>
    <dbReference type="NCBI Taxonomy" id="182838"/>
    <lineage>
        <taxon>Bacteria</taxon>
        <taxon>Pseudomonadati</taxon>
        <taxon>Pseudomonadota</taxon>
        <taxon>Alphaproteobacteria</taxon>
        <taxon>Acetobacterales</taxon>
        <taxon>Acetobacteraceae</taxon>
        <taxon>Swaminathania</taxon>
    </lineage>
</organism>
<proteinExistence type="predicted"/>
<evidence type="ECO:0000259" key="5">
    <source>
        <dbReference type="SMART" id="SM00849"/>
    </source>
</evidence>
<feature type="domain" description="Metallo-beta-lactamase" evidence="5">
    <location>
        <begin position="12"/>
        <end position="196"/>
    </location>
</feature>
<dbReference type="InterPro" id="IPR036866">
    <property type="entry name" value="RibonucZ/Hydroxyglut_hydro"/>
</dbReference>
<dbReference type="RefSeq" id="WP_246103825.1">
    <property type="nucleotide sequence ID" value="NZ_BJVC01000004.1"/>
</dbReference>
<reference evidence="6 7" key="1">
    <citation type="submission" date="2019-07" db="EMBL/GenBank/DDBJ databases">
        <title>Whole genome shotgun sequence of Swaminathania salitolerans NBRC 104436.</title>
        <authorList>
            <person name="Hosoyama A."/>
            <person name="Uohara A."/>
            <person name="Ohji S."/>
            <person name="Ichikawa N."/>
        </authorList>
    </citation>
    <scope>NUCLEOTIDE SEQUENCE [LARGE SCALE GENOMIC DNA]</scope>
    <source>
        <strain evidence="6 7">NBRC 104436</strain>
    </source>
</reference>
<accession>A0A511BRC5</accession>
<protein>
    <submittedName>
        <fullName evidence="6">MBL fold metallo-hydrolase</fullName>
    </submittedName>
</protein>
<evidence type="ECO:0000256" key="1">
    <source>
        <dbReference type="ARBA" id="ARBA00001947"/>
    </source>
</evidence>
<dbReference type="SMART" id="SM00849">
    <property type="entry name" value="Lactamase_B"/>
    <property type="match status" value="1"/>
</dbReference>
<dbReference type="SUPFAM" id="SSF56281">
    <property type="entry name" value="Metallo-hydrolase/oxidoreductase"/>
    <property type="match status" value="1"/>
</dbReference>
<keyword evidence="4" id="KW-0862">Zinc</keyword>
<evidence type="ECO:0000256" key="3">
    <source>
        <dbReference type="ARBA" id="ARBA00022801"/>
    </source>
</evidence>
<dbReference type="Gene3D" id="3.60.15.10">
    <property type="entry name" value="Ribonuclease Z/Hydroxyacylglutathione hydrolase-like"/>
    <property type="match status" value="1"/>
</dbReference>
<keyword evidence="2" id="KW-0479">Metal-binding</keyword>
<dbReference type="PANTHER" id="PTHR46233:SF3">
    <property type="entry name" value="HYDROXYACYLGLUTATHIONE HYDROLASE GLOC"/>
    <property type="match status" value="1"/>
</dbReference>
<dbReference type="GO" id="GO:0016787">
    <property type="term" value="F:hydrolase activity"/>
    <property type="evidence" value="ECO:0007669"/>
    <property type="project" value="UniProtKB-KW"/>
</dbReference>
<gene>
    <name evidence="6" type="ORF">SSA02_20320</name>
</gene>
<dbReference type="AlphaFoldDB" id="A0A511BRC5"/>
<dbReference type="PANTHER" id="PTHR46233">
    <property type="entry name" value="HYDROXYACYLGLUTATHIONE HYDROLASE GLOC"/>
    <property type="match status" value="1"/>
</dbReference>
<dbReference type="GO" id="GO:0046872">
    <property type="term" value="F:metal ion binding"/>
    <property type="evidence" value="ECO:0007669"/>
    <property type="project" value="UniProtKB-KW"/>
</dbReference>
<dbReference type="EMBL" id="BJVC01000004">
    <property type="protein sequence ID" value="GEL02869.1"/>
    <property type="molecule type" value="Genomic_DNA"/>
</dbReference>
<dbReference type="Proteomes" id="UP000321405">
    <property type="component" value="Unassembled WGS sequence"/>
</dbReference>
<sequence length="213" mass="23052">MHARTVKVTPLRQNCTVLECRDTGHALVVDPGGDVPELLGTLEGLEVDGILLTHGHFDHVGGAEALRDALSRRQGKRVPLIGPDRRDAFLLGSVVEQAEAFGLSGLENAHPDRFVSDGETLDFPMARISVAHCPGHTPGHVVFIAHEHRIAVVGDTLFRGVVGRTDFAYGDHKALVEGIRRCLLSLDDDFIVLPGHGLPSTIGEERRSNPFLT</sequence>
<evidence type="ECO:0000313" key="7">
    <source>
        <dbReference type="Proteomes" id="UP000321405"/>
    </source>
</evidence>
<name>A0A511BRC5_9PROT</name>
<comment type="cofactor">
    <cofactor evidence="1">
        <name>Zn(2+)</name>
        <dbReference type="ChEBI" id="CHEBI:29105"/>
    </cofactor>
</comment>
<dbReference type="InterPro" id="IPR001279">
    <property type="entry name" value="Metallo-B-lactamas"/>
</dbReference>
<evidence type="ECO:0000256" key="2">
    <source>
        <dbReference type="ARBA" id="ARBA00022723"/>
    </source>
</evidence>
<dbReference type="InterPro" id="IPR051453">
    <property type="entry name" value="MBL_Glyoxalase_II"/>
</dbReference>
<evidence type="ECO:0000256" key="4">
    <source>
        <dbReference type="ARBA" id="ARBA00022833"/>
    </source>
</evidence>
<evidence type="ECO:0000313" key="6">
    <source>
        <dbReference type="EMBL" id="GEL02869.1"/>
    </source>
</evidence>
<keyword evidence="7" id="KW-1185">Reference proteome</keyword>